<sequence>MTLLLSWVGRDSRKISSFYIASDSRYSWDYPLKYDYGRKVFALQNSPDILGYCGDVAYPTLILNQILEMDRNEILFPKQSTNVERSKILYKEIINKFVDYPSNVIMRNSLEIIHVSRDEETNFICNVYKWTKKNGWEIIEQKIPDSSDKVIILGSGHKEFYERYLEYYNGLNGKTSRALFQCLCHTLLKIKDLQCGGPPQLVGLYNKFNGKNFGVIYENKRYFLGKEVEANEFINNIEWRNELFERFNGLTMKILSGAQRQPNELKP</sequence>
<organism evidence="1 2">
    <name type="scientific">Spirosoma flavum</name>
    <dbReference type="NCBI Taxonomy" id="2048557"/>
    <lineage>
        <taxon>Bacteria</taxon>
        <taxon>Pseudomonadati</taxon>
        <taxon>Bacteroidota</taxon>
        <taxon>Cytophagia</taxon>
        <taxon>Cytophagales</taxon>
        <taxon>Cytophagaceae</taxon>
        <taxon>Spirosoma</taxon>
    </lineage>
</organism>
<dbReference type="EMBL" id="JBHUOM010000028">
    <property type="protein sequence ID" value="MFD2937439.1"/>
    <property type="molecule type" value="Genomic_DNA"/>
</dbReference>
<proteinExistence type="predicted"/>
<dbReference type="Proteomes" id="UP001597512">
    <property type="component" value="Unassembled WGS sequence"/>
</dbReference>
<comment type="caution">
    <text evidence="1">The sequence shown here is derived from an EMBL/GenBank/DDBJ whole genome shotgun (WGS) entry which is preliminary data.</text>
</comment>
<keyword evidence="2" id="KW-1185">Reference proteome</keyword>
<reference evidence="2" key="1">
    <citation type="journal article" date="2019" name="Int. J. Syst. Evol. Microbiol.">
        <title>The Global Catalogue of Microorganisms (GCM) 10K type strain sequencing project: providing services to taxonomists for standard genome sequencing and annotation.</title>
        <authorList>
            <consortium name="The Broad Institute Genomics Platform"/>
            <consortium name="The Broad Institute Genome Sequencing Center for Infectious Disease"/>
            <person name="Wu L."/>
            <person name="Ma J."/>
        </authorList>
    </citation>
    <scope>NUCLEOTIDE SEQUENCE [LARGE SCALE GENOMIC DNA]</scope>
    <source>
        <strain evidence="2">KCTC 52490</strain>
    </source>
</reference>
<name>A0ABW6AS45_9BACT</name>
<evidence type="ECO:0000313" key="2">
    <source>
        <dbReference type="Proteomes" id="UP001597512"/>
    </source>
</evidence>
<protein>
    <submittedName>
        <fullName evidence="1">Uncharacterized protein</fullName>
    </submittedName>
</protein>
<accession>A0ABW6AS45</accession>
<dbReference type="RefSeq" id="WP_381507499.1">
    <property type="nucleotide sequence ID" value="NZ_JBHUOM010000028.1"/>
</dbReference>
<evidence type="ECO:0000313" key="1">
    <source>
        <dbReference type="EMBL" id="MFD2937439.1"/>
    </source>
</evidence>
<gene>
    <name evidence="1" type="ORF">ACFS25_26945</name>
</gene>